<dbReference type="CDD" id="cd01169">
    <property type="entry name" value="HMPP_kinase"/>
    <property type="match status" value="1"/>
</dbReference>
<dbReference type="InterPro" id="IPR013749">
    <property type="entry name" value="PM/HMP-P_kinase-1"/>
</dbReference>
<accession>A0ABX2AX77</accession>
<dbReference type="GeneID" id="82158380"/>
<protein>
    <recommendedName>
        <fullName evidence="2">hydroxymethylpyrimidine kinase</fullName>
        <ecNumber evidence="2">2.7.1.49</ecNumber>
    </recommendedName>
</protein>
<gene>
    <name evidence="4" type="primary">thiD</name>
    <name evidence="4" type="ORF">HPS55_11450</name>
</gene>
<keyword evidence="5" id="KW-1185">Reference proteome</keyword>
<evidence type="ECO:0000259" key="3">
    <source>
        <dbReference type="Pfam" id="PF08543"/>
    </source>
</evidence>
<dbReference type="Proteomes" id="UP001193734">
    <property type="component" value="Unassembled WGS sequence"/>
</dbReference>
<dbReference type="RefSeq" id="WP_172177339.1">
    <property type="nucleotide sequence ID" value="NZ_CASGIA010000010.1"/>
</dbReference>
<dbReference type="NCBIfam" id="TIGR00097">
    <property type="entry name" value="HMP-P_kinase"/>
    <property type="match status" value="1"/>
</dbReference>
<evidence type="ECO:0000313" key="4">
    <source>
        <dbReference type="EMBL" id="NPE14925.1"/>
    </source>
</evidence>
<dbReference type="PANTHER" id="PTHR20858:SF17">
    <property type="entry name" value="HYDROXYMETHYLPYRIMIDINE_PHOSPHOMETHYLPYRIMIDINE KINASE THI20-RELATED"/>
    <property type="match status" value="1"/>
</dbReference>
<reference evidence="4 5" key="1">
    <citation type="submission" date="2020-05" db="EMBL/GenBank/DDBJ databases">
        <title>Distinct polysaccharide utilization as determinants for interspecies competition between intestinal Prevotella spp.</title>
        <authorList>
            <person name="Galvez E.J.C."/>
            <person name="Iljazovic A."/>
            <person name="Strowig T."/>
        </authorList>
    </citation>
    <scope>NUCLEOTIDE SEQUENCE [LARGE SCALE GENOMIC DNA]</scope>
    <source>
        <strain evidence="4 5">PROD</strain>
    </source>
</reference>
<keyword evidence="4" id="KW-0808">Transferase</keyword>
<dbReference type="EMBL" id="JABKKE010000021">
    <property type="protein sequence ID" value="NPE14925.1"/>
    <property type="molecule type" value="Genomic_DNA"/>
</dbReference>
<evidence type="ECO:0000313" key="5">
    <source>
        <dbReference type="Proteomes" id="UP001193734"/>
    </source>
</evidence>
<dbReference type="Pfam" id="PF08543">
    <property type="entry name" value="Phos_pyr_kin"/>
    <property type="match status" value="1"/>
</dbReference>
<dbReference type="InterPro" id="IPR029056">
    <property type="entry name" value="Ribokinase-like"/>
</dbReference>
<dbReference type="GO" id="GO:0008902">
    <property type="term" value="F:hydroxymethylpyrimidine kinase activity"/>
    <property type="evidence" value="ECO:0007669"/>
    <property type="project" value="UniProtKB-EC"/>
</dbReference>
<dbReference type="PANTHER" id="PTHR20858">
    <property type="entry name" value="PHOSPHOMETHYLPYRIMIDINE KINASE"/>
    <property type="match status" value="1"/>
</dbReference>
<sequence length="273" mass="28550">MKYVSVLTIAGSDSCGGAGIQADIKTMSALGCYAASAITSITVQNTLGVTAIQAISPDIVAGQIRAVMDDICPKAVKIGMVNDADTIRAIAATLKEYNIGHVITDPVMISTSGTRLMQDDALDVFRTELLPMSTLLTPNVPEAEVLSGMAISGKPSMDNAAMAMLRDGCRALLIKGGHIAGRKTDRLYHAACSGMTSREYVCDDVPTANTHGTGCTLSSAIAAFLALGLTLDEAVGRAKDYVTQALLYGADVETGRGHGPVNHFFDPKKLVKI</sequence>
<comment type="caution">
    <text evidence="4">The sequence shown here is derived from an EMBL/GenBank/DDBJ whole genome shotgun (WGS) entry which is preliminary data.</text>
</comment>
<evidence type="ECO:0000256" key="2">
    <source>
        <dbReference type="ARBA" id="ARBA00012135"/>
    </source>
</evidence>
<dbReference type="SUPFAM" id="SSF53613">
    <property type="entry name" value="Ribokinase-like"/>
    <property type="match status" value="1"/>
</dbReference>
<keyword evidence="4" id="KW-0418">Kinase</keyword>
<organism evidence="4 5">
    <name type="scientific">Xylanibacter rodentium</name>
    <dbReference type="NCBI Taxonomy" id="2736289"/>
    <lineage>
        <taxon>Bacteria</taxon>
        <taxon>Pseudomonadati</taxon>
        <taxon>Bacteroidota</taxon>
        <taxon>Bacteroidia</taxon>
        <taxon>Bacteroidales</taxon>
        <taxon>Prevotellaceae</taxon>
        <taxon>Xylanibacter</taxon>
    </lineage>
</organism>
<evidence type="ECO:0000256" key="1">
    <source>
        <dbReference type="ARBA" id="ARBA00004948"/>
    </source>
</evidence>
<name>A0ABX2AX77_9BACT</name>
<dbReference type="EC" id="2.7.1.49" evidence="2"/>
<dbReference type="GO" id="GO:0008972">
    <property type="term" value="F:phosphomethylpyrimidine kinase activity"/>
    <property type="evidence" value="ECO:0007669"/>
    <property type="project" value="UniProtKB-EC"/>
</dbReference>
<dbReference type="InterPro" id="IPR004399">
    <property type="entry name" value="HMP/HMP-P_kinase_dom"/>
</dbReference>
<dbReference type="Gene3D" id="3.40.1190.20">
    <property type="match status" value="1"/>
</dbReference>
<comment type="pathway">
    <text evidence="1">Cofactor biosynthesis; thiamine diphosphate biosynthesis.</text>
</comment>
<feature type="domain" description="Pyridoxamine kinase/Phosphomethylpyrimidine kinase" evidence="3">
    <location>
        <begin position="13"/>
        <end position="262"/>
    </location>
</feature>
<proteinExistence type="predicted"/>